<comment type="function">
    <text evidence="10">Acts as a component of the essential kinetochore-associated NDC80 complex, which is required for chromosome segregation and spindle checkpoint activity.</text>
</comment>
<evidence type="ECO:0000256" key="7">
    <source>
        <dbReference type="ARBA" id="ARBA00023242"/>
    </source>
</evidence>
<gene>
    <name evidence="14" type="ORF">FFLO_05831</name>
</gene>
<evidence type="ECO:0000256" key="9">
    <source>
        <dbReference type="ARBA" id="ARBA00023328"/>
    </source>
</evidence>
<feature type="domain" description="Kinetochore protein Ndc80 CH" evidence="13">
    <location>
        <begin position="146"/>
        <end position="305"/>
    </location>
</feature>
<keyword evidence="4 10" id="KW-0498">Mitosis</keyword>
<reference evidence="14" key="1">
    <citation type="submission" date="2020-04" db="EMBL/GenBank/DDBJ databases">
        <title>Analysis of mating type loci in Filobasidium floriforme.</title>
        <authorList>
            <person name="Nowrousian M."/>
        </authorList>
    </citation>
    <scope>NUCLEOTIDE SEQUENCE</scope>
    <source>
        <strain evidence="14">CBS 6242</strain>
    </source>
</reference>
<feature type="compositionally biased region" description="Gly residues" evidence="12">
    <location>
        <begin position="99"/>
        <end position="108"/>
    </location>
</feature>
<evidence type="ECO:0000256" key="3">
    <source>
        <dbReference type="ARBA" id="ARBA00022618"/>
    </source>
</evidence>
<keyword evidence="9 10" id="KW-0137">Centromere</keyword>
<keyword evidence="6 11" id="KW-0175">Coiled coil</keyword>
<evidence type="ECO:0000259" key="13">
    <source>
        <dbReference type="Pfam" id="PF03801"/>
    </source>
</evidence>
<dbReference type="GO" id="GO:0051315">
    <property type="term" value="P:attachment of mitotic spindle microtubules to kinetochore"/>
    <property type="evidence" value="ECO:0007669"/>
    <property type="project" value="UniProtKB-UniRule"/>
</dbReference>
<evidence type="ECO:0000256" key="5">
    <source>
        <dbReference type="ARBA" id="ARBA00022838"/>
    </source>
</evidence>
<proteinExistence type="inferred from homology"/>
<dbReference type="EMBL" id="JABELV010000160">
    <property type="protein sequence ID" value="KAG7529008.1"/>
    <property type="molecule type" value="Genomic_DNA"/>
</dbReference>
<evidence type="ECO:0000313" key="14">
    <source>
        <dbReference type="EMBL" id="KAG7529008.1"/>
    </source>
</evidence>
<feature type="compositionally biased region" description="Low complexity" evidence="12">
    <location>
        <begin position="65"/>
        <end position="80"/>
    </location>
</feature>
<dbReference type="Pfam" id="PF03801">
    <property type="entry name" value="Ndc80_HEC"/>
    <property type="match status" value="1"/>
</dbReference>
<dbReference type="InterPro" id="IPR055260">
    <property type="entry name" value="Ndc80_CH"/>
</dbReference>
<keyword evidence="7 10" id="KW-0539">Nucleus</keyword>
<organism evidence="14 15">
    <name type="scientific">Filobasidium floriforme</name>
    <dbReference type="NCBI Taxonomy" id="5210"/>
    <lineage>
        <taxon>Eukaryota</taxon>
        <taxon>Fungi</taxon>
        <taxon>Dikarya</taxon>
        <taxon>Basidiomycota</taxon>
        <taxon>Agaricomycotina</taxon>
        <taxon>Tremellomycetes</taxon>
        <taxon>Filobasidiales</taxon>
        <taxon>Filobasidiaceae</taxon>
        <taxon>Filobasidium</taxon>
    </lineage>
</organism>
<evidence type="ECO:0000256" key="10">
    <source>
        <dbReference type="RuleBase" id="RU368072"/>
    </source>
</evidence>
<dbReference type="GO" id="GO:0031262">
    <property type="term" value="C:Ndc80 complex"/>
    <property type="evidence" value="ECO:0007669"/>
    <property type="project" value="UniProtKB-UniRule"/>
</dbReference>
<evidence type="ECO:0000256" key="6">
    <source>
        <dbReference type="ARBA" id="ARBA00023054"/>
    </source>
</evidence>
<feature type="compositionally biased region" description="Gly residues" evidence="12">
    <location>
        <begin position="81"/>
        <end position="91"/>
    </location>
</feature>
<dbReference type="AlphaFoldDB" id="A0A8K0JG27"/>
<keyword evidence="3 10" id="KW-0132">Cell division</keyword>
<keyword evidence="2 10" id="KW-0158">Chromosome</keyword>
<feature type="region of interest" description="Disordered" evidence="12">
    <location>
        <begin position="1"/>
        <end position="186"/>
    </location>
</feature>
<comment type="subunit">
    <text evidence="10">Component of the NDC80 complex.</text>
</comment>
<dbReference type="InterPro" id="IPR005550">
    <property type="entry name" value="Kinetochore_Ndc80"/>
</dbReference>
<evidence type="ECO:0000256" key="12">
    <source>
        <dbReference type="SAM" id="MobiDB-lite"/>
    </source>
</evidence>
<evidence type="ECO:0000256" key="11">
    <source>
        <dbReference type="SAM" id="Coils"/>
    </source>
</evidence>
<evidence type="ECO:0000313" key="15">
    <source>
        <dbReference type="Proteomes" id="UP000812966"/>
    </source>
</evidence>
<dbReference type="GO" id="GO:0051301">
    <property type="term" value="P:cell division"/>
    <property type="evidence" value="ECO:0007669"/>
    <property type="project" value="UniProtKB-UniRule"/>
</dbReference>
<name>A0A8K0JG27_9TREE</name>
<feature type="compositionally biased region" description="Polar residues" evidence="12">
    <location>
        <begin position="9"/>
        <end position="43"/>
    </location>
</feature>
<evidence type="ECO:0000256" key="1">
    <source>
        <dbReference type="ARBA" id="ARBA00007050"/>
    </source>
</evidence>
<feature type="coiled-coil region" evidence="11">
    <location>
        <begin position="608"/>
        <end position="660"/>
    </location>
</feature>
<dbReference type="Gene3D" id="1.10.418.30">
    <property type="entry name" value="Ncd80 complex, Ncd80 subunit"/>
    <property type="match status" value="1"/>
</dbReference>
<comment type="caution">
    <text evidence="14">The sequence shown here is derived from an EMBL/GenBank/DDBJ whole genome shotgun (WGS) entry which is preliminary data.</text>
</comment>
<feature type="compositionally biased region" description="Low complexity" evidence="12">
    <location>
        <begin position="136"/>
        <end position="180"/>
    </location>
</feature>
<protein>
    <recommendedName>
        <fullName evidence="10">Kinetochore protein NDC80</fullName>
    </recommendedName>
</protein>
<dbReference type="InterPro" id="IPR038273">
    <property type="entry name" value="Ndc80_sf"/>
</dbReference>
<comment type="similarity">
    <text evidence="1 10">Belongs to the NDC80/HEC1 family.</text>
</comment>
<comment type="subcellular location">
    <subcellularLocation>
        <location evidence="10">Chromosome</location>
        <location evidence="10">Centromere</location>
        <location evidence="10">Kinetochore</location>
    </subcellularLocation>
    <subcellularLocation>
        <location evidence="10">Nucleus</location>
    </subcellularLocation>
</comment>
<evidence type="ECO:0000256" key="2">
    <source>
        <dbReference type="ARBA" id="ARBA00022454"/>
    </source>
</evidence>
<keyword evidence="15" id="KW-1185">Reference proteome</keyword>
<accession>A0A8K0JG27</accession>
<evidence type="ECO:0000256" key="8">
    <source>
        <dbReference type="ARBA" id="ARBA00023306"/>
    </source>
</evidence>
<keyword evidence="5 10" id="KW-0995">Kinetochore</keyword>
<evidence type="ECO:0000256" key="4">
    <source>
        <dbReference type="ARBA" id="ARBA00022776"/>
    </source>
</evidence>
<keyword evidence="8 10" id="KW-0131">Cell cycle</keyword>
<feature type="coiled-coil region" evidence="11">
    <location>
        <begin position="431"/>
        <end position="517"/>
    </location>
</feature>
<dbReference type="PANTHER" id="PTHR10643:SF2">
    <property type="entry name" value="KINETOCHORE PROTEIN NDC80 HOMOLOG"/>
    <property type="match status" value="1"/>
</dbReference>
<dbReference type="Proteomes" id="UP000812966">
    <property type="component" value="Unassembled WGS sequence"/>
</dbReference>
<dbReference type="PANTHER" id="PTHR10643">
    <property type="entry name" value="KINETOCHORE PROTEIN NDC80"/>
    <property type="match status" value="1"/>
</dbReference>
<sequence length="733" mass="81279">MDARRRTLAQENNISNMNPVSRLPTSTSKPQGALRSSGSNGNIRASLLGGGGGAGGSQSRMSLAPGSMGLGQPQQPMMSGMGMGMDMGGGNRRSTMMPGLGGSQGQAQGGRRDDLMASGGRGDAGIYGRTPGGRQSVMSASATARRSSSFASAGRQSLAPLSSTPHHASLSSSSSNNNLPDPRQIRNPTFQKQCRDQLSEYLLSSRCNLPLTSKTLISPTTKEFQSIFKWLITSPDALGYSSGYTQSLEVGAKGFEAECVQVLKDLKYPTDVGKTALGAPGSPTNWPTILVMLVWLSELAKALRQWSNPYTSTDPLIRPLSTLSTQDLQAENVGDVVSRLEKEYFTEAYAAWWAQDEEGEGVEFEGPKRMLTERFEAIEAADITSLRELSEQKEQADKELNLLKHEPNPLTEAKNKEMNLIKHKQDQLKYLDLYREKARKHQQAIEQGRQALVNVEAEIQQLEQDKAELERQVAEQNLTPDEVARMNSERSTLSESIRELSAELHKKTRELGEQEIAVTRRMDDIDSLVGKYMHGKAVIGLNASSVQQQFDIDFNVDVNMASSDLTAVNVVGQRIKESIRPGLQTFGEQLRTEWRQYSNQKIEWDDKLDRLGSELEQRRHQVQALELKLASLESAAEAEKQKLSVQTQDTRQLLAKLEADVGAMSMSSDQELLAVETEIQQLNFERQEMIHRGNATREKTQQEIMFQLEQIIRAKQYVTDKLNELTKFAQQHA</sequence>
<dbReference type="GO" id="GO:0005634">
    <property type="term" value="C:nucleus"/>
    <property type="evidence" value="ECO:0007669"/>
    <property type="project" value="UniProtKB-SubCell"/>
</dbReference>